<feature type="signal peptide" evidence="1">
    <location>
        <begin position="1"/>
        <end position="24"/>
    </location>
</feature>
<name>A0ABP9PAV9_9ACTN</name>
<keyword evidence="1" id="KW-0732">Signal</keyword>
<evidence type="ECO:0000256" key="1">
    <source>
        <dbReference type="SAM" id="SignalP"/>
    </source>
</evidence>
<comment type="caution">
    <text evidence="2">The sequence shown here is derived from an EMBL/GenBank/DDBJ whole genome shotgun (WGS) entry which is preliminary data.</text>
</comment>
<dbReference type="EMBL" id="BAABKG010000001">
    <property type="protein sequence ID" value="GAA5140671.1"/>
    <property type="molecule type" value="Genomic_DNA"/>
</dbReference>
<evidence type="ECO:0000313" key="2">
    <source>
        <dbReference type="EMBL" id="GAA5140671.1"/>
    </source>
</evidence>
<gene>
    <name evidence="2" type="ORF">GCM10023340_01180</name>
</gene>
<dbReference type="PROSITE" id="PS51257">
    <property type="entry name" value="PROKAR_LIPOPROTEIN"/>
    <property type="match status" value="1"/>
</dbReference>
<sequence length="184" mass="19319">MVRARRRAVALPAAAVLATVVTLGGCSTLDEDDDGVENGSVARAHEAAVRTLAAALLLRVRPDGEGRLLTDEGRFAACHLSNTQYLVSTTVTGWSVTGTARGDAQTEQVRAVLRDLGLEVTDGRRPGSLVGVSPDVEGLAVSVSAATARDDLPDETVHDRPRYVRVSSDCVGYSDADDAYAGRD</sequence>
<protein>
    <recommendedName>
        <fullName evidence="4">Lipoprotein</fullName>
    </recommendedName>
</protein>
<keyword evidence="3" id="KW-1185">Reference proteome</keyword>
<accession>A0ABP9PAV9</accession>
<reference evidence="3" key="1">
    <citation type="journal article" date="2019" name="Int. J. Syst. Evol. Microbiol.">
        <title>The Global Catalogue of Microorganisms (GCM) 10K type strain sequencing project: providing services to taxonomists for standard genome sequencing and annotation.</title>
        <authorList>
            <consortium name="The Broad Institute Genomics Platform"/>
            <consortium name="The Broad Institute Genome Sequencing Center for Infectious Disease"/>
            <person name="Wu L."/>
            <person name="Ma J."/>
        </authorList>
    </citation>
    <scope>NUCLEOTIDE SEQUENCE [LARGE SCALE GENOMIC DNA]</scope>
    <source>
        <strain evidence="3">JCM 18459</strain>
    </source>
</reference>
<organism evidence="2 3">
    <name type="scientific">Nocardioides marinquilinus</name>
    <dbReference type="NCBI Taxonomy" id="1210400"/>
    <lineage>
        <taxon>Bacteria</taxon>
        <taxon>Bacillati</taxon>
        <taxon>Actinomycetota</taxon>
        <taxon>Actinomycetes</taxon>
        <taxon>Propionibacteriales</taxon>
        <taxon>Nocardioidaceae</taxon>
        <taxon>Nocardioides</taxon>
    </lineage>
</organism>
<proteinExistence type="predicted"/>
<evidence type="ECO:0008006" key="4">
    <source>
        <dbReference type="Google" id="ProtNLM"/>
    </source>
</evidence>
<feature type="chain" id="PRO_5046927181" description="Lipoprotein" evidence="1">
    <location>
        <begin position="25"/>
        <end position="184"/>
    </location>
</feature>
<evidence type="ECO:0000313" key="3">
    <source>
        <dbReference type="Proteomes" id="UP001500221"/>
    </source>
</evidence>
<dbReference type="Proteomes" id="UP001500221">
    <property type="component" value="Unassembled WGS sequence"/>
</dbReference>